<evidence type="ECO:0000313" key="9">
    <source>
        <dbReference type="Proteomes" id="UP000593562"/>
    </source>
</evidence>
<dbReference type="Pfam" id="PF25574">
    <property type="entry name" value="TPR_IMB1"/>
    <property type="match status" value="1"/>
</dbReference>
<evidence type="ECO:0000256" key="4">
    <source>
        <dbReference type="ARBA" id="ARBA00022737"/>
    </source>
</evidence>
<dbReference type="InParanoid" id="A0A7J7C045"/>
<dbReference type="Gene3D" id="1.25.10.10">
    <property type="entry name" value="Leucine-rich Repeat Variant"/>
    <property type="match status" value="1"/>
</dbReference>
<proteinExistence type="predicted"/>
<reference evidence="8 9" key="1">
    <citation type="journal article" date="2020" name="Nat. Commun.">
        <title>Genome of Tripterygium wilfordii and identification of cytochrome P450 involved in triptolide biosynthesis.</title>
        <authorList>
            <person name="Tu L."/>
            <person name="Su P."/>
            <person name="Zhang Z."/>
            <person name="Gao L."/>
            <person name="Wang J."/>
            <person name="Hu T."/>
            <person name="Zhou J."/>
            <person name="Zhang Y."/>
            <person name="Zhao Y."/>
            <person name="Liu Y."/>
            <person name="Song Y."/>
            <person name="Tong Y."/>
            <person name="Lu Y."/>
            <person name="Yang J."/>
            <person name="Xu C."/>
            <person name="Jia M."/>
            <person name="Peters R.J."/>
            <person name="Huang L."/>
            <person name="Gao W."/>
        </authorList>
    </citation>
    <scope>NUCLEOTIDE SEQUENCE [LARGE SCALE GENOMIC DNA]</scope>
    <source>
        <strain evidence="9">cv. XIE 37</strain>
        <tissue evidence="8">Leaf</tissue>
    </source>
</reference>
<comment type="caution">
    <text evidence="8">The sequence shown here is derived from an EMBL/GenBank/DDBJ whole genome shotgun (WGS) entry which is preliminary data.</text>
</comment>
<evidence type="ECO:0000256" key="6">
    <source>
        <dbReference type="SAM" id="MobiDB-lite"/>
    </source>
</evidence>
<protein>
    <recommendedName>
        <fullName evidence="7">Importin subunit beta-1/Transportin-1-like TPR repeats domain-containing protein</fullName>
    </recommendedName>
</protein>
<dbReference type="InterPro" id="IPR016024">
    <property type="entry name" value="ARM-type_fold"/>
</dbReference>
<organism evidence="8 9">
    <name type="scientific">Tripterygium wilfordii</name>
    <name type="common">Thunder God vine</name>
    <dbReference type="NCBI Taxonomy" id="458696"/>
    <lineage>
        <taxon>Eukaryota</taxon>
        <taxon>Viridiplantae</taxon>
        <taxon>Streptophyta</taxon>
        <taxon>Embryophyta</taxon>
        <taxon>Tracheophyta</taxon>
        <taxon>Spermatophyta</taxon>
        <taxon>Magnoliopsida</taxon>
        <taxon>eudicotyledons</taxon>
        <taxon>Gunneridae</taxon>
        <taxon>Pentapetalae</taxon>
        <taxon>rosids</taxon>
        <taxon>fabids</taxon>
        <taxon>Celastrales</taxon>
        <taxon>Celastraceae</taxon>
        <taxon>Tripterygium</taxon>
    </lineage>
</organism>
<feature type="domain" description="Importin subunit beta-1/Transportin-1-like TPR repeats" evidence="7">
    <location>
        <begin position="199"/>
        <end position="412"/>
    </location>
</feature>
<keyword evidence="2" id="KW-0813">Transport</keyword>
<keyword evidence="4" id="KW-0677">Repeat</keyword>
<evidence type="ECO:0000256" key="1">
    <source>
        <dbReference type="ARBA" id="ARBA00004496"/>
    </source>
</evidence>
<evidence type="ECO:0000256" key="3">
    <source>
        <dbReference type="ARBA" id="ARBA00022490"/>
    </source>
</evidence>
<evidence type="ECO:0000313" key="8">
    <source>
        <dbReference type="EMBL" id="KAF5727136.1"/>
    </source>
</evidence>
<gene>
    <name evidence="8" type="ORF">HS088_TW22G00823</name>
</gene>
<sequence length="609" mass="67641">MVGRSAYFDAQLPPENLKEFLPRLIPVLLSNMIYADDDESLVDAEEDESLPDRDQDLKPRFHTSRFHGSDNVEDDDDDVVNVWNLRKCSAAGLDILSNVFGDEILSTLLPIVQTNLSASGDEAWKRREAAVLAIGAVAEGCINGLHPHLPEMVGFLIPLLDDKFPLIRSISCWTLSRFSKYIVQDIGHQRGYDQFDKVLMGLLRRILDTNKRVQEAACSAFATLEEEAAEELAPRLETILKHLMCAFGRYQRRNLRIVYDAIGTLADAVGAELNQPTYLDILMPPLITKWQQLSNSDKDLFPLLECFTSIAQALGSGFSQFAQPVFQRCVDVIQTQQLAKVDPISAGAQYDKEFVVCSLDLLSGLAEGLGSGIESLVSQSSLKDMLLQCCMDDASDVRQSAFALLGDLARVCPILLHPRLSAYLDVAAKQLNTPRLKETISVANNACWAIGELAVKVRQEVAPVVMTVISCLVPILQHAEELNKSLIENSAITLGRLAWVCPELVSPHMEHFMQAWCIALSMIRDDVEKEDAFRGLCALVRANPSGALSSLVYVCKAIASWHEIRSEELHNEVCQVLHGYKQMLRNGAWDQCMSALEPPVKDKLSKYQV</sequence>
<dbReference type="AlphaFoldDB" id="A0A7J7C045"/>
<comment type="subcellular location">
    <subcellularLocation>
        <location evidence="1">Cytoplasm</location>
    </subcellularLocation>
</comment>
<evidence type="ECO:0000259" key="7">
    <source>
        <dbReference type="Pfam" id="PF25574"/>
    </source>
</evidence>
<dbReference type="PANTHER" id="PTHR10527">
    <property type="entry name" value="IMPORTIN BETA"/>
    <property type="match status" value="1"/>
</dbReference>
<keyword evidence="5" id="KW-0653">Protein transport</keyword>
<dbReference type="InterPro" id="IPR011989">
    <property type="entry name" value="ARM-like"/>
</dbReference>
<dbReference type="SUPFAM" id="SSF48371">
    <property type="entry name" value="ARM repeat"/>
    <property type="match status" value="1"/>
</dbReference>
<name>A0A7J7C045_TRIWF</name>
<evidence type="ECO:0000256" key="2">
    <source>
        <dbReference type="ARBA" id="ARBA00022448"/>
    </source>
</evidence>
<dbReference type="InterPro" id="IPR040122">
    <property type="entry name" value="Importin_beta"/>
</dbReference>
<dbReference type="EMBL" id="JAAARO010000022">
    <property type="protein sequence ID" value="KAF5727136.1"/>
    <property type="molecule type" value="Genomic_DNA"/>
</dbReference>
<keyword evidence="9" id="KW-1185">Reference proteome</keyword>
<dbReference type="InterPro" id="IPR058584">
    <property type="entry name" value="IMB1_TNPO1-like_TPR"/>
</dbReference>
<dbReference type="GO" id="GO:0006606">
    <property type="term" value="P:protein import into nucleus"/>
    <property type="evidence" value="ECO:0007669"/>
    <property type="project" value="InterPro"/>
</dbReference>
<dbReference type="GO" id="GO:0005737">
    <property type="term" value="C:cytoplasm"/>
    <property type="evidence" value="ECO:0007669"/>
    <property type="project" value="UniProtKB-SubCell"/>
</dbReference>
<feature type="compositionally biased region" description="Basic and acidic residues" evidence="6">
    <location>
        <begin position="50"/>
        <end position="59"/>
    </location>
</feature>
<dbReference type="Proteomes" id="UP000593562">
    <property type="component" value="Unassembled WGS sequence"/>
</dbReference>
<dbReference type="Pfam" id="PF13513">
    <property type="entry name" value="HEAT_EZ"/>
    <property type="match status" value="1"/>
</dbReference>
<evidence type="ECO:0000256" key="5">
    <source>
        <dbReference type="ARBA" id="ARBA00022927"/>
    </source>
</evidence>
<accession>A0A7J7C045</accession>
<feature type="region of interest" description="Disordered" evidence="6">
    <location>
        <begin position="43"/>
        <end position="62"/>
    </location>
</feature>
<keyword evidence="3" id="KW-0963">Cytoplasm</keyword>